<sequence length="132" mass="14961">MNCLEMQNQEEICTLFEAWNQALQTGDPDKVVALYAEDAILLPTVSNKVRHNHAEIRDYFVHFLAMKPQGVITECNTRSCGDLAVNSGVYTFSLCPEGECSRAVAARYTFVYQRFGDKWLIVEHHSSAMPEK</sequence>
<dbReference type="AlphaFoldDB" id="A0A1G6D622"/>
<dbReference type="RefSeq" id="WP_244148706.1">
    <property type="nucleotide sequence ID" value="NZ_FMXO01000010.1"/>
</dbReference>
<dbReference type="Proteomes" id="UP000198771">
    <property type="component" value="Unassembled WGS sequence"/>
</dbReference>
<dbReference type="SUPFAM" id="SSF54427">
    <property type="entry name" value="NTF2-like"/>
    <property type="match status" value="1"/>
</dbReference>
<dbReference type="GO" id="GO:0004683">
    <property type="term" value="F:calcium/calmodulin-dependent protein kinase activity"/>
    <property type="evidence" value="ECO:0007669"/>
    <property type="project" value="InterPro"/>
</dbReference>
<gene>
    <name evidence="2" type="ORF">SAMN05660653_01950</name>
</gene>
<dbReference type="NCBIfam" id="TIGR02246">
    <property type="entry name" value="SgcJ/EcaC family oxidoreductase"/>
    <property type="match status" value="1"/>
</dbReference>
<dbReference type="GO" id="GO:0005516">
    <property type="term" value="F:calmodulin binding"/>
    <property type="evidence" value="ECO:0007669"/>
    <property type="project" value="InterPro"/>
</dbReference>
<evidence type="ECO:0000313" key="3">
    <source>
        <dbReference type="Proteomes" id="UP000198771"/>
    </source>
</evidence>
<dbReference type="Pfam" id="PF08332">
    <property type="entry name" value="CaMKII_AD"/>
    <property type="match status" value="1"/>
</dbReference>
<organism evidence="2 3">
    <name type="scientific">Desulfonatronum thiosulfatophilum</name>
    <dbReference type="NCBI Taxonomy" id="617002"/>
    <lineage>
        <taxon>Bacteria</taxon>
        <taxon>Pseudomonadati</taxon>
        <taxon>Thermodesulfobacteriota</taxon>
        <taxon>Desulfovibrionia</taxon>
        <taxon>Desulfovibrionales</taxon>
        <taxon>Desulfonatronaceae</taxon>
        <taxon>Desulfonatronum</taxon>
    </lineage>
</organism>
<dbReference type="PIRSF" id="PIRSF028470">
    <property type="entry name" value="UCP028470"/>
    <property type="match status" value="1"/>
</dbReference>
<accession>A0A1G6D622</accession>
<dbReference type="InterPro" id="IPR032710">
    <property type="entry name" value="NTF2-like_dom_sf"/>
</dbReference>
<dbReference type="InterPro" id="IPR011944">
    <property type="entry name" value="Steroid_delta5-4_isomerase"/>
</dbReference>
<dbReference type="STRING" id="617002.SAMN05660653_01950"/>
<dbReference type="InterPro" id="IPR013543">
    <property type="entry name" value="Ca/CaM-dep_prot_kinase-assoc"/>
</dbReference>
<protein>
    <recommendedName>
        <fullName evidence="1">Calcium/calmodulin-dependent protein kinase II association-domain domain-containing protein</fullName>
    </recommendedName>
</protein>
<dbReference type="EMBL" id="FMXO01000010">
    <property type="protein sequence ID" value="SDB40582.1"/>
    <property type="molecule type" value="Genomic_DNA"/>
</dbReference>
<evidence type="ECO:0000313" key="2">
    <source>
        <dbReference type="EMBL" id="SDB40582.1"/>
    </source>
</evidence>
<keyword evidence="3" id="KW-1185">Reference proteome</keyword>
<dbReference type="InterPro" id="IPR016887">
    <property type="entry name" value="UCP028470_steroid_isom-rel"/>
</dbReference>
<dbReference type="Gene3D" id="3.10.450.50">
    <property type="match status" value="1"/>
</dbReference>
<feature type="domain" description="Calcium/calmodulin-dependent protein kinase II association-domain" evidence="1">
    <location>
        <begin position="9"/>
        <end position="130"/>
    </location>
</feature>
<evidence type="ECO:0000259" key="1">
    <source>
        <dbReference type="Pfam" id="PF08332"/>
    </source>
</evidence>
<dbReference type="CDD" id="cd00531">
    <property type="entry name" value="NTF2_like"/>
    <property type="match status" value="1"/>
</dbReference>
<reference evidence="2 3" key="1">
    <citation type="submission" date="2016-10" db="EMBL/GenBank/DDBJ databases">
        <authorList>
            <person name="de Groot N.N."/>
        </authorList>
    </citation>
    <scope>NUCLEOTIDE SEQUENCE [LARGE SCALE GENOMIC DNA]</scope>
    <source>
        <strain evidence="2 3">ASO4-2</strain>
    </source>
</reference>
<proteinExistence type="predicted"/>
<name>A0A1G6D622_9BACT</name>